<dbReference type="Pfam" id="PF25627">
    <property type="entry name" value="Polyoma_VP2"/>
    <property type="match status" value="1"/>
</dbReference>
<protein>
    <submittedName>
        <fullName evidence="2">Minor capsid protein</fullName>
    </submittedName>
</protein>
<dbReference type="RefSeq" id="YP_009352859.1">
    <property type="nucleotide sequence ID" value="NC_034251.1"/>
</dbReference>
<evidence type="ECO:0000313" key="3">
    <source>
        <dbReference type="Proteomes" id="UP000204035"/>
    </source>
</evidence>
<organism evidence="2 3">
    <name type="scientific">Alpaca polyomavirus</name>
    <dbReference type="NCBI Taxonomy" id="1970065"/>
    <lineage>
        <taxon>Viruses</taxon>
        <taxon>Monodnaviria</taxon>
        <taxon>Shotokuvirae</taxon>
        <taxon>Cossaviricota</taxon>
        <taxon>Papovaviricetes</taxon>
        <taxon>Sepolyvirales</taxon>
        <taxon>Polyomaviridae</taxon>
        <taxon>Betapolyomavirus</taxon>
        <taxon>Betapolyomavirus vicugnae</taxon>
    </lineage>
</organism>
<evidence type="ECO:0000256" key="1">
    <source>
        <dbReference type="SAM" id="MobiDB-lite"/>
    </source>
</evidence>
<gene>
    <name evidence="2" type="primary">VP2</name>
</gene>
<proteinExistence type="predicted"/>
<sequence>MGALLAIPEIIAAFSIAGAEALEITGGSLAAIAAGEGLAAAEALTESAALIGSEALTMSEIGISDAALTILSQTPQLVNEAQAVGGLVNAAAGLAGGIAAFLEPEEGNTGGVYSQTSGSGWFGGFTWPPGAAAQPPLRGPMDAAVVPYNELEVGIPGIPDWVLNMLPELPSLSDIFSRIAHGIWTSYYNAGRIVVQRALSSEMQQLLRDLRNGFSSTLQGIEFSDPVQAIANQIERIQAQRRIDNARLLSYAERNQIDVSNIVTALQEGAQTAAGALRDAGGAVVGQVGNLAMDIANLPIDGYNALSDGVHRFGQWISISGPTGGTEHYSFPDWMLYLLEEVETDFTPRVPLKRKLEENNGNQRKKRSTGAKTSSKTSKTSKKRRS</sequence>
<dbReference type="EMBL" id="KU879245">
    <property type="protein sequence ID" value="ARA71317.1"/>
    <property type="molecule type" value="Genomic_DNA"/>
</dbReference>
<dbReference type="KEGG" id="vg:31653068"/>
<feature type="region of interest" description="Disordered" evidence="1">
    <location>
        <begin position="350"/>
        <end position="386"/>
    </location>
</feature>
<keyword evidence="3" id="KW-1185">Reference proteome</keyword>
<dbReference type="GeneID" id="31653068"/>
<accession>A0A1V0CLU4</accession>
<dbReference type="InterPro" id="IPR057924">
    <property type="entry name" value="Polyoma_VP2"/>
</dbReference>
<reference evidence="2 3" key="1">
    <citation type="journal article" date="2017" name="Vet. Microbiol.">
        <title>A novel pulmonary polyomavirus in alpacas (Vicugna pacos).</title>
        <authorList>
            <person name="Dela Cruz F.N.Jr."/>
            <person name="Li L."/>
            <person name="Delwart E."/>
            <person name="Pesavento P.A."/>
        </authorList>
    </citation>
    <scope>NUCLEOTIDE SEQUENCE [LARGE SCALE GENOMIC DNA]</scope>
    <source>
        <strain evidence="2">UCD1</strain>
    </source>
</reference>
<dbReference type="Proteomes" id="UP000204035">
    <property type="component" value="Segment"/>
</dbReference>
<name>A0A1V0CLU4_9POLY</name>
<evidence type="ECO:0000313" key="2">
    <source>
        <dbReference type="EMBL" id="ARA71317.1"/>
    </source>
</evidence>